<protein>
    <recommendedName>
        <fullName evidence="4">DUF4760 domain-containing protein</fullName>
    </recommendedName>
</protein>
<dbReference type="RefSeq" id="WP_167564449.1">
    <property type="nucleotide sequence ID" value="NZ_CP049807.1"/>
</dbReference>
<evidence type="ECO:0000313" key="3">
    <source>
        <dbReference type="Proteomes" id="UP000501692"/>
    </source>
</evidence>
<dbReference type="EMBL" id="CP049807">
    <property type="protein sequence ID" value="QIT19963.1"/>
    <property type="molecule type" value="Genomic_DNA"/>
</dbReference>
<dbReference type="Proteomes" id="UP000501692">
    <property type="component" value="Plasmid pA1254_1"/>
</dbReference>
<keyword evidence="1" id="KW-1133">Transmembrane helix</keyword>
<feature type="transmembrane region" description="Helical" evidence="1">
    <location>
        <begin position="12"/>
        <end position="29"/>
    </location>
</feature>
<evidence type="ECO:0000313" key="2">
    <source>
        <dbReference type="EMBL" id="QIT19963.1"/>
    </source>
</evidence>
<proteinExistence type="predicted"/>
<accession>A0A6H0G012</accession>
<keyword evidence="1" id="KW-0812">Transmembrane</keyword>
<sequence length="199" mass="23605">MNKKELTEKVTGWILAITVYTVGVFYLLNKVLGITGDDLDALVSLLGVGATLFGGYMAIYLFTDWREQTNKQMLANEAKELWKSTKELEKQFLSIDDYYSTTPEYIKYNNSKYYKHVHECDKKASDLHIELFYFSELSKKNNYELFLDSFEVLKAYREIINSDKYEYEKDIYEAEKDEREKYIQQIEKIKEHLLSFIHV</sequence>
<reference evidence="2 3" key="1">
    <citation type="submission" date="2020-03" db="EMBL/GenBank/DDBJ databases">
        <authorList>
            <person name="Zhang L."/>
            <person name="Han X."/>
            <person name="Chen Y."/>
            <person name="Yu Y."/>
        </authorList>
    </citation>
    <scope>NUCLEOTIDE SEQUENCE [LARGE SCALE GENOMIC DNA]</scope>
    <source>
        <strain evidence="2 3">A1254</strain>
        <plasmid evidence="3">pa1254_1</plasmid>
    </source>
</reference>
<dbReference type="AlphaFoldDB" id="A0A6H0G012"/>
<organism evidence="2 3">
    <name type="scientific">Acinetobacter pittii</name>
    <name type="common">Acinetobacter genomosp. 3</name>
    <dbReference type="NCBI Taxonomy" id="48296"/>
    <lineage>
        <taxon>Bacteria</taxon>
        <taxon>Pseudomonadati</taxon>
        <taxon>Pseudomonadota</taxon>
        <taxon>Gammaproteobacteria</taxon>
        <taxon>Moraxellales</taxon>
        <taxon>Moraxellaceae</taxon>
        <taxon>Acinetobacter</taxon>
        <taxon>Acinetobacter calcoaceticus/baumannii complex</taxon>
    </lineage>
</organism>
<gene>
    <name evidence="2" type="ORF">G8E09_19310</name>
</gene>
<name>A0A6H0G012_ACIPI</name>
<keyword evidence="1" id="KW-0472">Membrane</keyword>
<keyword evidence="2" id="KW-0614">Plasmid</keyword>
<feature type="transmembrane region" description="Helical" evidence="1">
    <location>
        <begin position="41"/>
        <end position="63"/>
    </location>
</feature>
<evidence type="ECO:0000256" key="1">
    <source>
        <dbReference type="SAM" id="Phobius"/>
    </source>
</evidence>
<evidence type="ECO:0008006" key="4">
    <source>
        <dbReference type="Google" id="ProtNLM"/>
    </source>
</evidence>
<geneLocation type="plasmid" evidence="3">
    <name>pa1254_1</name>
</geneLocation>